<dbReference type="Gene3D" id="2.120.10.30">
    <property type="entry name" value="TolB, C-terminal domain"/>
    <property type="match status" value="1"/>
</dbReference>
<dbReference type="InterPro" id="IPR037379">
    <property type="entry name" value="WDR74/Nsa1"/>
</dbReference>
<accession>A0A1Y1HU02</accession>
<dbReference type="Proteomes" id="UP000054558">
    <property type="component" value="Unassembled WGS sequence"/>
</dbReference>
<dbReference type="GO" id="GO:0030687">
    <property type="term" value="C:preribosome, large subunit precursor"/>
    <property type="evidence" value="ECO:0000318"/>
    <property type="project" value="GO_Central"/>
</dbReference>
<dbReference type="GO" id="GO:0042273">
    <property type="term" value="P:ribosomal large subunit biogenesis"/>
    <property type="evidence" value="ECO:0000318"/>
    <property type="project" value="GO_Central"/>
</dbReference>
<dbReference type="OrthoDB" id="18388at2759"/>
<dbReference type="AlphaFoldDB" id="A0A1Y1HU02"/>
<evidence type="ECO:0000313" key="3">
    <source>
        <dbReference type="Proteomes" id="UP000054558"/>
    </source>
</evidence>
<organism evidence="2 3">
    <name type="scientific">Klebsormidium nitens</name>
    <name type="common">Green alga</name>
    <name type="synonym">Ulothrix nitens</name>
    <dbReference type="NCBI Taxonomy" id="105231"/>
    <lineage>
        <taxon>Eukaryota</taxon>
        <taxon>Viridiplantae</taxon>
        <taxon>Streptophyta</taxon>
        <taxon>Klebsormidiophyceae</taxon>
        <taxon>Klebsormidiales</taxon>
        <taxon>Klebsormidiaceae</taxon>
        <taxon>Klebsormidium</taxon>
    </lineage>
</organism>
<dbReference type="EMBL" id="DF237008">
    <property type="protein sequence ID" value="GAQ80659.1"/>
    <property type="molecule type" value="Genomic_DNA"/>
</dbReference>
<dbReference type="InterPro" id="IPR015943">
    <property type="entry name" value="WD40/YVTN_repeat-like_dom_sf"/>
</dbReference>
<proteinExistence type="predicted"/>
<feature type="compositionally biased region" description="Acidic residues" evidence="1">
    <location>
        <begin position="394"/>
        <end position="405"/>
    </location>
</feature>
<feature type="compositionally biased region" description="Basic and acidic residues" evidence="1">
    <location>
        <begin position="453"/>
        <end position="472"/>
    </location>
</feature>
<dbReference type="PANTHER" id="PTHR16038:SF4">
    <property type="entry name" value="WD REPEAT-CONTAINING PROTEIN 74"/>
    <property type="match status" value="1"/>
</dbReference>
<dbReference type="CDD" id="cd22857">
    <property type="entry name" value="WDR74"/>
    <property type="match status" value="1"/>
</dbReference>
<feature type="region of interest" description="Disordered" evidence="1">
    <location>
        <begin position="360"/>
        <end position="555"/>
    </location>
</feature>
<keyword evidence="3" id="KW-1185">Reference proteome</keyword>
<dbReference type="STRING" id="105231.A0A1Y1HU02"/>
<evidence type="ECO:0000256" key="1">
    <source>
        <dbReference type="SAM" id="MobiDB-lite"/>
    </source>
</evidence>
<dbReference type="Gene3D" id="2.130.10.10">
    <property type="entry name" value="YVTN repeat-like/Quinoprotein amine dehydrogenase"/>
    <property type="match status" value="1"/>
</dbReference>
<name>A0A1Y1HU02_KLENI</name>
<feature type="compositionally biased region" description="Acidic residues" evidence="1">
    <location>
        <begin position="366"/>
        <end position="381"/>
    </location>
</feature>
<dbReference type="GO" id="GO:0005730">
    <property type="term" value="C:nucleolus"/>
    <property type="evidence" value="ECO:0000318"/>
    <property type="project" value="GO_Central"/>
</dbReference>
<feature type="compositionally biased region" description="Acidic residues" evidence="1">
    <location>
        <begin position="433"/>
        <end position="452"/>
    </location>
</feature>
<protein>
    <submittedName>
        <fullName evidence="2">Uncharacterized protein</fullName>
    </submittedName>
</protein>
<dbReference type="SUPFAM" id="SSF50998">
    <property type="entry name" value="Quinoprotein alcohol dehydrogenase-like"/>
    <property type="match status" value="1"/>
</dbReference>
<dbReference type="InterPro" id="IPR011042">
    <property type="entry name" value="6-blade_b-propeller_TolB-like"/>
</dbReference>
<dbReference type="PANTHER" id="PTHR16038">
    <property type="entry name" value="NOP SEVEN ASSOCIATED PROTEIN 1"/>
    <property type="match status" value="1"/>
</dbReference>
<dbReference type="SMART" id="SM00320">
    <property type="entry name" value="WD40"/>
    <property type="match status" value="3"/>
</dbReference>
<dbReference type="InterPro" id="IPR011047">
    <property type="entry name" value="Quinoprotein_ADH-like_sf"/>
</dbReference>
<dbReference type="InterPro" id="IPR001680">
    <property type="entry name" value="WD40_rpt"/>
</dbReference>
<gene>
    <name evidence="2" type="ORF">KFL_000590120</name>
</gene>
<reference evidence="2 3" key="1">
    <citation type="journal article" date="2014" name="Nat. Commun.">
        <title>Klebsormidium flaccidum genome reveals primary factors for plant terrestrial adaptation.</title>
        <authorList>
            <person name="Hori K."/>
            <person name="Maruyama F."/>
            <person name="Fujisawa T."/>
            <person name="Togashi T."/>
            <person name="Yamamoto N."/>
            <person name="Seo M."/>
            <person name="Sato S."/>
            <person name="Yamada T."/>
            <person name="Mori H."/>
            <person name="Tajima N."/>
            <person name="Moriyama T."/>
            <person name="Ikeuchi M."/>
            <person name="Watanabe M."/>
            <person name="Wada H."/>
            <person name="Kobayashi K."/>
            <person name="Saito M."/>
            <person name="Masuda T."/>
            <person name="Sasaki-Sekimoto Y."/>
            <person name="Mashiguchi K."/>
            <person name="Awai K."/>
            <person name="Shimojima M."/>
            <person name="Masuda S."/>
            <person name="Iwai M."/>
            <person name="Nobusawa T."/>
            <person name="Narise T."/>
            <person name="Kondo S."/>
            <person name="Saito H."/>
            <person name="Sato R."/>
            <person name="Murakawa M."/>
            <person name="Ihara Y."/>
            <person name="Oshima-Yamada Y."/>
            <person name="Ohtaka K."/>
            <person name="Satoh M."/>
            <person name="Sonobe K."/>
            <person name="Ishii M."/>
            <person name="Ohtani R."/>
            <person name="Kanamori-Sato M."/>
            <person name="Honoki R."/>
            <person name="Miyazaki D."/>
            <person name="Mochizuki H."/>
            <person name="Umetsu J."/>
            <person name="Higashi K."/>
            <person name="Shibata D."/>
            <person name="Kamiya Y."/>
            <person name="Sato N."/>
            <person name="Nakamura Y."/>
            <person name="Tabata S."/>
            <person name="Ida S."/>
            <person name="Kurokawa K."/>
            <person name="Ohta H."/>
        </authorList>
    </citation>
    <scope>NUCLEOTIDE SEQUENCE [LARGE SCALE GENOMIC DNA]</scope>
    <source>
        <strain evidence="2 3">NIES-2285</strain>
    </source>
</reference>
<feature type="compositionally biased region" description="Basic residues" evidence="1">
    <location>
        <begin position="543"/>
        <end position="555"/>
    </location>
</feature>
<dbReference type="OMA" id="HRKFAAG"/>
<evidence type="ECO:0000313" key="2">
    <source>
        <dbReference type="EMBL" id="GAQ80659.1"/>
    </source>
</evidence>
<sequence length="555" mass="60058">MPRFSTLPASGCRPIRLITADELGYVKVVESRGQNAGPPEVVARWGDGGRGKGVERMQVTSSGPFGGLVTVARSDQTVELLDIASGQPHASFIATPLQTNGNKPSANTLNPATSQDAVRGIHLFQQPTEEAVQVLTCSRGGAVSQWKVPPREDGGAGGAASTVAEWGVGSGVESLAVDHKEQSLVVGGKGLDATLWSLETRAKLWQAKNTRPDALGLQTPVWVTQLLFLGGDGNRVLAATGHHQLRLYDVKAQRRPVMVMEYGELPIWSVAEDPSGHVVYAGNSTGDIVSFDLRTGTKSGGFPGSVSGSVRSLAVHPTEPLLASVGLDRFLRIHNTQTRQLQAKLFLKQQMVACAFDTDPARQPEEAEPPVEDEAASDDDDRPMRHVAASDSGRDDDGDLEEEEGASGRKRKSDKVGRKSEKRARSTKKHEEEEMDSDEEAWDDSDSDEEEGFGERKGGRKTEGRKTGESNQKRKKSRRNDDEDSKGEGFDGEQFGTYSDEESEEEGLPKKKRKSRSTGQSDSGRKGGRPRGKGVGVSDKRRISIGKKKSHKKRT</sequence>